<dbReference type="EMBL" id="LHXO01000066">
    <property type="protein sequence ID" value="KXA94315.1"/>
    <property type="molecule type" value="Genomic_DNA"/>
</dbReference>
<reference evidence="1 2" key="1">
    <citation type="journal article" date="2016" name="Sci. Rep.">
        <title>Metabolic traits of an uncultured archaeal lineage -MSBL1- from brine pools of the Red Sea.</title>
        <authorList>
            <person name="Mwirichia R."/>
            <person name="Alam I."/>
            <person name="Rashid M."/>
            <person name="Vinu M."/>
            <person name="Ba-Alawi W."/>
            <person name="Anthony Kamau A."/>
            <person name="Kamanda Ngugi D."/>
            <person name="Goker M."/>
            <person name="Klenk H.P."/>
            <person name="Bajic V."/>
            <person name="Stingl U."/>
        </authorList>
    </citation>
    <scope>NUCLEOTIDE SEQUENCE [LARGE SCALE GENOMIC DNA]</scope>
    <source>
        <strain evidence="1">SCGC-AAA259E19</strain>
    </source>
</reference>
<keyword evidence="2" id="KW-1185">Reference proteome</keyword>
<evidence type="ECO:0000313" key="2">
    <source>
        <dbReference type="Proteomes" id="UP000070284"/>
    </source>
</evidence>
<comment type="caution">
    <text evidence="1">The sequence shown here is derived from an EMBL/GenBank/DDBJ whole genome shotgun (WGS) entry which is preliminary data.</text>
</comment>
<accession>A0A133UJI7</accession>
<dbReference type="Proteomes" id="UP000070284">
    <property type="component" value="Unassembled WGS sequence"/>
</dbReference>
<protein>
    <submittedName>
        <fullName evidence="1">Uncharacterized protein</fullName>
    </submittedName>
</protein>
<sequence length="66" mass="7404">MSGGPGYGGDVSVERIGIGVTYPLESEREKGKRPKCKDIAGFFSGGKKFKIALWRQEDKQRERRSE</sequence>
<dbReference type="AlphaFoldDB" id="A0A133UJI7"/>
<gene>
    <name evidence="1" type="ORF">AKJ65_04775</name>
</gene>
<proteinExistence type="predicted"/>
<evidence type="ECO:0000313" key="1">
    <source>
        <dbReference type="EMBL" id="KXA94315.1"/>
    </source>
</evidence>
<organism evidence="1 2">
    <name type="scientific">candidate division MSBL1 archaeon SCGC-AAA259E19</name>
    <dbReference type="NCBI Taxonomy" id="1698264"/>
    <lineage>
        <taxon>Archaea</taxon>
        <taxon>Methanobacteriati</taxon>
        <taxon>Methanobacteriota</taxon>
        <taxon>candidate division MSBL1</taxon>
    </lineage>
</organism>
<name>A0A133UJI7_9EURY</name>